<proteinExistence type="predicted"/>
<evidence type="ECO:0000259" key="2">
    <source>
        <dbReference type="Pfam" id="PF15609"/>
    </source>
</evidence>
<dbReference type="InterPro" id="IPR041688">
    <property type="entry name" value="PRTase_2"/>
</dbReference>
<organism evidence="3 4">
    <name type="scientific">Candidatus Cohnella colombiensis</name>
    <dbReference type="NCBI Taxonomy" id="3121368"/>
    <lineage>
        <taxon>Bacteria</taxon>
        <taxon>Bacillati</taxon>
        <taxon>Bacillota</taxon>
        <taxon>Bacilli</taxon>
        <taxon>Bacillales</taxon>
        <taxon>Paenibacillaceae</taxon>
        <taxon>Cohnella</taxon>
    </lineage>
</organism>
<keyword evidence="4" id="KW-1185">Reference proteome</keyword>
<evidence type="ECO:0000313" key="4">
    <source>
        <dbReference type="Proteomes" id="UP001178662"/>
    </source>
</evidence>
<dbReference type="Pfam" id="PF15609">
    <property type="entry name" value="PRTase_2"/>
    <property type="match status" value="1"/>
</dbReference>
<name>A0AA95F562_9BACL</name>
<keyword evidence="3" id="KW-0328">Glycosyltransferase</keyword>
<dbReference type="InterPro" id="IPR029057">
    <property type="entry name" value="PRTase-like"/>
</dbReference>
<dbReference type="GO" id="GO:0016757">
    <property type="term" value="F:glycosyltransferase activity"/>
    <property type="evidence" value="ECO:0007669"/>
    <property type="project" value="UniProtKB-KW"/>
</dbReference>
<reference evidence="3" key="1">
    <citation type="submission" date="2023-03" db="EMBL/GenBank/DDBJ databases">
        <title>Andean soil-derived lignocellulolytic bacterial consortium as a source of novel taxa and putative plastic-active enzymes.</title>
        <authorList>
            <person name="Diaz-Garcia L."/>
            <person name="Chuvochina M."/>
            <person name="Feuerriegel G."/>
            <person name="Bunk B."/>
            <person name="Sproer C."/>
            <person name="Streit W.R."/>
            <person name="Rodriguez L.M."/>
            <person name="Overmann J."/>
            <person name="Jimenez D.J."/>
        </authorList>
    </citation>
    <scope>NUCLEOTIDE SEQUENCE</scope>
    <source>
        <strain evidence="3">MAG 2441</strain>
    </source>
</reference>
<dbReference type="AlphaFoldDB" id="A0AA95F562"/>
<dbReference type="InterPro" id="IPR011214">
    <property type="entry name" value="UCP020967"/>
</dbReference>
<dbReference type="CDD" id="cd06223">
    <property type="entry name" value="PRTases_typeI"/>
    <property type="match status" value="1"/>
</dbReference>
<dbReference type="Proteomes" id="UP001178662">
    <property type="component" value="Chromosome"/>
</dbReference>
<protein>
    <submittedName>
        <fullName evidence="3">Phosphoribosyltransferase family protein</fullName>
    </submittedName>
</protein>
<dbReference type="SUPFAM" id="SSF53271">
    <property type="entry name" value="PRTase-like"/>
    <property type="match status" value="1"/>
</dbReference>
<keyword evidence="3" id="KW-0808">Transferase</keyword>
<gene>
    <name evidence="3" type="ORF">P0Y55_03025</name>
</gene>
<dbReference type="Pfam" id="PF12500">
    <property type="entry name" value="TRSP"/>
    <property type="match status" value="1"/>
</dbReference>
<evidence type="ECO:0000313" key="3">
    <source>
        <dbReference type="EMBL" id="WEK55070.1"/>
    </source>
</evidence>
<evidence type="ECO:0000259" key="1">
    <source>
        <dbReference type="Pfam" id="PF12500"/>
    </source>
</evidence>
<sequence>MRTYNIAEGLNVNVTIMSNPYGLPLDALFAMAARINKKRAFLFVSKILGKHIPVNPYVSLLSGAALSLMIVADREEARRERASELLQDVLHALAHPEEAKQVYDKVMLDEITVRTPLTIIGFAETATALGHSVFHVFADGATYLHTTREFIPERTSVLNFDEEHSHAVAHRCYVGKDNSLMGNGPIVLVDDEITTGKTALNIIRDIHAKYPRDHYYIASLLDWRVPEDEHKVLLLEQELGIHIHSLSLIKGVIEVEGSPDLSDAISDPVLCDEQCTQTSIEYIYLDDIFNLVDVRSESEDGWINHSPYITATGRFGITSDQRREIDNSIETAAEQLRKHRISANTLCLGTGEFMYVPMRIAAALGNGVAYHSTTRSPIHAINTEQYAIQSGNSYPSPDDTSVMNFIYNVTFGQYEELFLFLERDVIQARIEPMLDVFRTKGFKQINVVVAAGNG</sequence>
<dbReference type="InterPro" id="IPR000836">
    <property type="entry name" value="PRTase_dom"/>
</dbReference>
<feature type="domain" description="TRSP" evidence="1">
    <location>
        <begin position="312"/>
        <end position="436"/>
    </location>
</feature>
<dbReference type="InterPro" id="IPR022537">
    <property type="entry name" value="TRSP_dom"/>
</dbReference>
<feature type="domain" description="Orotate phosphoribosyltransferase-like" evidence="2">
    <location>
        <begin position="28"/>
        <end position="251"/>
    </location>
</feature>
<dbReference type="PIRSF" id="PIRSF020967">
    <property type="entry name" value="UCP020967"/>
    <property type="match status" value="1"/>
</dbReference>
<dbReference type="EMBL" id="CP119317">
    <property type="protein sequence ID" value="WEK55070.1"/>
    <property type="molecule type" value="Genomic_DNA"/>
</dbReference>
<accession>A0AA95F562</accession>